<dbReference type="InterPro" id="IPR029016">
    <property type="entry name" value="GAF-like_dom_sf"/>
</dbReference>
<dbReference type="InterPro" id="IPR000700">
    <property type="entry name" value="PAS-assoc_C"/>
</dbReference>
<dbReference type="Gene3D" id="3.30.565.10">
    <property type="entry name" value="Histidine kinase-like ATPase, C-terminal domain"/>
    <property type="match status" value="1"/>
</dbReference>
<keyword evidence="10" id="KW-0067">ATP-binding</keyword>
<evidence type="ECO:0000256" key="5">
    <source>
        <dbReference type="ARBA" id="ARBA00022553"/>
    </source>
</evidence>
<evidence type="ECO:0000256" key="10">
    <source>
        <dbReference type="ARBA" id="ARBA00022840"/>
    </source>
</evidence>
<keyword evidence="12" id="KW-0902">Two-component regulatory system</keyword>
<dbReference type="PRINTS" id="PR00344">
    <property type="entry name" value="BCTRLSENSOR"/>
</dbReference>
<dbReference type="Pfam" id="PF02518">
    <property type="entry name" value="HATPase_c"/>
    <property type="match status" value="1"/>
</dbReference>
<evidence type="ECO:0000259" key="17">
    <source>
        <dbReference type="PROSITE" id="PS50109"/>
    </source>
</evidence>
<dbReference type="Pfam" id="PF01590">
    <property type="entry name" value="GAF"/>
    <property type="match status" value="1"/>
</dbReference>
<feature type="domain" description="HPt" evidence="21">
    <location>
        <begin position="729"/>
        <end position="824"/>
    </location>
</feature>
<dbReference type="PROSITE" id="PS50109">
    <property type="entry name" value="HIS_KIN"/>
    <property type="match status" value="1"/>
</dbReference>
<feature type="domain" description="PAC" evidence="20">
    <location>
        <begin position="267"/>
        <end position="319"/>
    </location>
</feature>
<dbReference type="InterPro" id="IPR003594">
    <property type="entry name" value="HATPase_dom"/>
</dbReference>
<dbReference type="PROSITE" id="PS50113">
    <property type="entry name" value="PAC"/>
    <property type="match status" value="1"/>
</dbReference>
<evidence type="ECO:0000256" key="16">
    <source>
        <dbReference type="PROSITE-ProRule" id="PRU00169"/>
    </source>
</evidence>
<dbReference type="Pfam" id="PF00072">
    <property type="entry name" value="Response_reg"/>
    <property type="match status" value="1"/>
</dbReference>
<dbReference type="Proteomes" id="UP000199296">
    <property type="component" value="Unassembled WGS sequence"/>
</dbReference>
<evidence type="ECO:0000259" key="21">
    <source>
        <dbReference type="PROSITE" id="PS50894"/>
    </source>
</evidence>
<evidence type="ECO:0000256" key="11">
    <source>
        <dbReference type="ARBA" id="ARBA00022989"/>
    </source>
</evidence>
<protein>
    <recommendedName>
        <fullName evidence="3">histidine kinase</fullName>
        <ecNumber evidence="3">2.7.13.3</ecNumber>
    </recommendedName>
</protein>
<evidence type="ECO:0000256" key="2">
    <source>
        <dbReference type="ARBA" id="ARBA00004651"/>
    </source>
</evidence>
<dbReference type="GO" id="GO:0005524">
    <property type="term" value="F:ATP binding"/>
    <property type="evidence" value="ECO:0007669"/>
    <property type="project" value="UniProtKB-KW"/>
</dbReference>
<dbReference type="OrthoDB" id="9811889at2"/>
<dbReference type="Pfam" id="PF00512">
    <property type="entry name" value="HisKA"/>
    <property type="match status" value="1"/>
</dbReference>
<dbReference type="InterPro" id="IPR011006">
    <property type="entry name" value="CheY-like_superfamily"/>
</dbReference>
<proteinExistence type="predicted"/>
<keyword evidence="7" id="KW-0812">Transmembrane</keyword>
<keyword evidence="5 16" id="KW-0597">Phosphoprotein</keyword>
<dbReference type="InterPro" id="IPR004358">
    <property type="entry name" value="Sig_transdc_His_kin-like_C"/>
</dbReference>
<evidence type="ECO:0000313" key="23">
    <source>
        <dbReference type="Proteomes" id="UP000199296"/>
    </source>
</evidence>
<evidence type="ECO:0000256" key="13">
    <source>
        <dbReference type="ARBA" id="ARBA00023136"/>
    </source>
</evidence>
<dbReference type="PANTHER" id="PTHR45339:SF1">
    <property type="entry name" value="HYBRID SIGNAL TRANSDUCTION HISTIDINE KINASE J"/>
    <property type="match status" value="1"/>
</dbReference>
<evidence type="ECO:0000256" key="9">
    <source>
        <dbReference type="ARBA" id="ARBA00022777"/>
    </source>
</evidence>
<sequence>MKFFSKASLPPDETDRLKALESYDIIESGQDQRFDELAELASYICKTPIGKITFIEKARQYDKSSVGLSGNPLPREKSICQYTLLQNDILEVEDLSASEIFRDNPMVKEDPHFRFYAGMPLCTPGGHNIGTLCVFDTKPNQLNSNQKEALRILARQVMNLLEIRMLNANFQEKVEDLFDEKMLDTKKRLTNKELEASQLQRSIDKANATVKLDLDGKILSANKLFCDLLDYEPDELIEKDYKVLVPGFKMKNILKEYSGKSKEGVYQKEKFKTNSINAAEKWVESHYNPIFDYQGNLVSVLNIAHDITNQVQHQKDLEEAKLEAEKALVTKDNFLSNMSHEIRTPLNAIIGFSDILKKENLNHTQFDHVDTISKAGENLLSIINDILDLSKIESGKFLLDHSPFNPGKVLKTLYQVQNDKASEKNITLKNEIDDSLPQLVLGDEFRFSQIIINLVNNAIKFTHEGYVKVSASADILDDSNCILKIKVQDSGIGIPEDKQEMIFERFTHADTTTSQKFGGTGLGLNIVKLLVENFNGSLSLESKTGQGSTFSVSLPFGIEHELEEVKQEAIPTHKFIQGKILLFEDNPLNQKLVRKIISDLGHELTIVSNGLEGVNWLKNNKAVDLILMDLRMPEMDGFQATSIIRNELKLNIPIIAMSAHSLAQGKTKCIEYGMNDFLSKPFKLDDLNLKIQTALHGKKPLISLTSGSSEQSPDKLYDLKELELLASDNKEFIKEMLEVFITETPEELLSIQNGILQKDYETIYQTSHKLKSSYDVIGYKNVILLKQIEKMSKNEDAMEEIETAFKKLKSETADIIKDMSEELS</sequence>
<comment type="catalytic activity">
    <reaction evidence="1">
        <text>ATP + protein L-histidine = ADP + protein N-phospho-L-histidine.</text>
        <dbReference type="EC" id="2.7.13.3"/>
    </reaction>
</comment>
<dbReference type="PROSITE" id="PS50112">
    <property type="entry name" value="PAS"/>
    <property type="match status" value="1"/>
</dbReference>
<dbReference type="InterPro" id="IPR003661">
    <property type="entry name" value="HisK_dim/P_dom"/>
</dbReference>
<accession>A0A1G7XCR2</accession>
<reference evidence="22 23" key="1">
    <citation type="submission" date="2016-10" db="EMBL/GenBank/DDBJ databases">
        <authorList>
            <person name="de Groot N.N."/>
        </authorList>
    </citation>
    <scope>NUCLEOTIDE SEQUENCE [LARGE SCALE GENOMIC DNA]</scope>
    <source>
        <strain evidence="22 23">DSM 19803</strain>
    </source>
</reference>
<dbReference type="NCBIfam" id="TIGR00229">
    <property type="entry name" value="sensory_box"/>
    <property type="match status" value="1"/>
</dbReference>
<keyword evidence="9" id="KW-0418">Kinase</keyword>
<dbReference type="Gene3D" id="3.30.450.20">
    <property type="entry name" value="PAS domain"/>
    <property type="match status" value="1"/>
</dbReference>
<dbReference type="InterPro" id="IPR035965">
    <property type="entry name" value="PAS-like_dom_sf"/>
</dbReference>
<evidence type="ECO:0000256" key="14">
    <source>
        <dbReference type="ARBA" id="ARBA00023306"/>
    </source>
</evidence>
<organism evidence="22 23">
    <name type="scientific">Psychroflexus sediminis</name>
    <dbReference type="NCBI Taxonomy" id="470826"/>
    <lineage>
        <taxon>Bacteria</taxon>
        <taxon>Pseudomonadati</taxon>
        <taxon>Bacteroidota</taxon>
        <taxon>Flavobacteriia</taxon>
        <taxon>Flavobacteriales</taxon>
        <taxon>Flavobacteriaceae</taxon>
        <taxon>Psychroflexus</taxon>
    </lineage>
</organism>
<comment type="subcellular location">
    <subcellularLocation>
        <location evidence="2">Cell membrane</location>
        <topology evidence="2">Multi-pass membrane protein</topology>
    </subcellularLocation>
</comment>
<dbReference type="AlphaFoldDB" id="A0A1G7XCR2"/>
<dbReference type="InterPro" id="IPR003018">
    <property type="entry name" value="GAF"/>
</dbReference>
<dbReference type="SMART" id="SM00387">
    <property type="entry name" value="HATPase_c"/>
    <property type="match status" value="1"/>
</dbReference>
<keyword evidence="4" id="KW-1003">Cell membrane</keyword>
<dbReference type="FunFam" id="1.10.287.130:FF:000038">
    <property type="entry name" value="Sensory transduction histidine kinase"/>
    <property type="match status" value="1"/>
</dbReference>
<gene>
    <name evidence="22" type="ORF">SAMN04488027_10825</name>
</gene>
<evidence type="ECO:0000256" key="8">
    <source>
        <dbReference type="ARBA" id="ARBA00022741"/>
    </source>
</evidence>
<keyword evidence="6" id="KW-0808">Transferase</keyword>
<feature type="domain" description="Response regulatory" evidence="18">
    <location>
        <begin position="579"/>
        <end position="695"/>
    </location>
</feature>
<dbReference type="PROSITE" id="PS50894">
    <property type="entry name" value="HPT"/>
    <property type="match status" value="1"/>
</dbReference>
<name>A0A1G7XCR2_9FLAO</name>
<dbReference type="EC" id="2.7.13.3" evidence="3"/>
<dbReference type="Pfam" id="PF00989">
    <property type="entry name" value="PAS"/>
    <property type="match status" value="1"/>
</dbReference>
<dbReference type="PROSITE" id="PS50110">
    <property type="entry name" value="RESPONSE_REGULATORY"/>
    <property type="match status" value="1"/>
</dbReference>
<dbReference type="InterPro" id="IPR013767">
    <property type="entry name" value="PAS_fold"/>
</dbReference>
<dbReference type="SUPFAM" id="SSF55785">
    <property type="entry name" value="PYP-like sensor domain (PAS domain)"/>
    <property type="match status" value="1"/>
</dbReference>
<evidence type="ECO:0000313" key="22">
    <source>
        <dbReference type="EMBL" id="SDG81891.1"/>
    </source>
</evidence>
<dbReference type="CDD" id="cd00082">
    <property type="entry name" value="HisKA"/>
    <property type="match status" value="1"/>
</dbReference>
<dbReference type="InterPro" id="IPR005467">
    <property type="entry name" value="His_kinase_dom"/>
</dbReference>
<dbReference type="SUPFAM" id="SSF47226">
    <property type="entry name" value="Histidine-containing phosphotransfer domain, HPT domain"/>
    <property type="match status" value="1"/>
</dbReference>
<dbReference type="SMART" id="SM00448">
    <property type="entry name" value="REC"/>
    <property type="match status" value="1"/>
</dbReference>
<evidence type="ECO:0000256" key="7">
    <source>
        <dbReference type="ARBA" id="ARBA00022692"/>
    </source>
</evidence>
<evidence type="ECO:0000256" key="15">
    <source>
        <dbReference type="PROSITE-ProRule" id="PRU00110"/>
    </source>
</evidence>
<dbReference type="SUPFAM" id="SSF55781">
    <property type="entry name" value="GAF domain-like"/>
    <property type="match status" value="1"/>
</dbReference>
<dbReference type="GO" id="GO:0006355">
    <property type="term" value="P:regulation of DNA-templated transcription"/>
    <property type="evidence" value="ECO:0007669"/>
    <property type="project" value="InterPro"/>
</dbReference>
<dbReference type="SUPFAM" id="SSF55874">
    <property type="entry name" value="ATPase domain of HSP90 chaperone/DNA topoisomerase II/histidine kinase"/>
    <property type="match status" value="1"/>
</dbReference>
<feature type="modified residue" description="Phosphohistidine" evidence="15">
    <location>
        <position position="768"/>
    </location>
</feature>
<dbReference type="FunFam" id="3.30.565.10:FF:000010">
    <property type="entry name" value="Sensor histidine kinase RcsC"/>
    <property type="match status" value="1"/>
</dbReference>
<keyword evidence="23" id="KW-1185">Reference proteome</keyword>
<dbReference type="Gene3D" id="1.10.287.130">
    <property type="match status" value="1"/>
</dbReference>
<dbReference type="PANTHER" id="PTHR45339">
    <property type="entry name" value="HYBRID SIGNAL TRANSDUCTION HISTIDINE KINASE J"/>
    <property type="match status" value="1"/>
</dbReference>
<feature type="modified residue" description="4-aspartylphosphate" evidence="16">
    <location>
        <position position="629"/>
    </location>
</feature>
<evidence type="ECO:0000259" key="20">
    <source>
        <dbReference type="PROSITE" id="PS50113"/>
    </source>
</evidence>
<evidence type="ECO:0000256" key="12">
    <source>
        <dbReference type="ARBA" id="ARBA00023012"/>
    </source>
</evidence>
<keyword evidence="13" id="KW-0472">Membrane</keyword>
<dbReference type="CDD" id="cd00130">
    <property type="entry name" value="PAS"/>
    <property type="match status" value="1"/>
</dbReference>
<dbReference type="Gene3D" id="3.40.50.2300">
    <property type="match status" value="1"/>
</dbReference>
<keyword evidence="11" id="KW-1133">Transmembrane helix</keyword>
<dbReference type="Gene3D" id="1.20.120.160">
    <property type="entry name" value="HPT domain"/>
    <property type="match status" value="1"/>
</dbReference>
<evidence type="ECO:0000256" key="4">
    <source>
        <dbReference type="ARBA" id="ARBA00022475"/>
    </source>
</evidence>
<evidence type="ECO:0000259" key="19">
    <source>
        <dbReference type="PROSITE" id="PS50112"/>
    </source>
</evidence>
<dbReference type="SMART" id="SM00388">
    <property type="entry name" value="HisKA"/>
    <property type="match status" value="1"/>
</dbReference>
<dbReference type="InterPro" id="IPR036890">
    <property type="entry name" value="HATPase_C_sf"/>
</dbReference>
<evidence type="ECO:0000256" key="3">
    <source>
        <dbReference type="ARBA" id="ARBA00012438"/>
    </source>
</evidence>
<dbReference type="CDD" id="cd16922">
    <property type="entry name" value="HATPase_EvgS-ArcB-TorS-like"/>
    <property type="match status" value="1"/>
</dbReference>
<dbReference type="Gene3D" id="3.30.450.40">
    <property type="match status" value="1"/>
</dbReference>
<dbReference type="GO" id="GO:0005886">
    <property type="term" value="C:plasma membrane"/>
    <property type="evidence" value="ECO:0007669"/>
    <property type="project" value="UniProtKB-SubCell"/>
</dbReference>
<dbReference type="SUPFAM" id="SSF47384">
    <property type="entry name" value="Homodimeric domain of signal transducing histidine kinase"/>
    <property type="match status" value="1"/>
</dbReference>
<dbReference type="InterPro" id="IPR001789">
    <property type="entry name" value="Sig_transdc_resp-reg_receiver"/>
</dbReference>
<dbReference type="RefSeq" id="WP_093368103.1">
    <property type="nucleotide sequence ID" value="NZ_FNCW01000008.1"/>
</dbReference>
<evidence type="ECO:0000256" key="1">
    <source>
        <dbReference type="ARBA" id="ARBA00000085"/>
    </source>
</evidence>
<keyword evidence="14" id="KW-0131">Cell cycle</keyword>
<dbReference type="GO" id="GO:0000155">
    <property type="term" value="F:phosphorelay sensor kinase activity"/>
    <property type="evidence" value="ECO:0007669"/>
    <property type="project" value="InterPro"/>
</dbReference>
<dbReference type="SUPFAM" id="SSF52172">
    <property type="entry name" value="CheY-like"/>
    <property type="match status" value="1"/>
</dbReference>
<feature type="domain" description="PAS" evidence="19">
    <location>
        <begin position="195"/>
        <end position="246"/>
    </location>
</feature>
<keyword evidence="8" id="KW-0547">Nucleotide-binding</keyword>
<evidence type="ECO:0000259" key="18">
    <source>
        <dbReference type="PROSITE" id="PS50110"/>
    </source>
</evidence>
<evidence type="ECO:0000256" key="6">
    <source>
        <dbReference type="ARBA" id="ARBA00022679"/>
    </source>
</evidence>
<dbReference type="InterPro" id="IPR008207">
    <property type="entry name" value="Sig_transdc_His_kin_Hpt_dom"/>
</dbReference>
<dbReference type="EMBL" id="FNCW01000008">
    <property type="protein sequence ID" value="SDG81891.1"/>
    <property type="molecule type" value="Genomic_DNA"/>
</dbReference>
<dbReference type="InterPro" id="IPR036641">
    <property type="entry name" value="HPT_dom_sf"/>
</dbReference>
<dbReference type="InterPro" id="IPR036097">
    <property type="entry name" value="HisK_dim/P_sf"/>
</dbReference>
<feature type="domain" description="Histidine kinase" evidence="17">
    <location>
        <begin position="337"/>
        <end position="558"/>
    </location>
</feature>
<dbReference type="CDD" id="cd17546">
    <property type="entry name" value="REC_hyHK_CKI1_RcsC-like"/>
    <property type="match status" value="1"/>
</dbReference>
<dbReference type="STRING" id="470826.SAMN04488027_10825"/>
<dbReference type="InterPro" id="IPR000014">
    <property type="entry name" value="PAS"/>
</dbReference>